<keyword evidence="1" id="KW-1133">Transmembrane helix</keyword>
<feature type="transmembrane region" description="Helical" evidence="1">
    <location>
        <begin position="38"/>
        <end position="58"/>
    </location>
</feature>
<feature type="transmembrane region" description="Helical" evidence="1">
    <location>
        <begin position="151"/>
        <end position="169"/>
    </location>
</feature>
<reference evidence="3" key="1">
    <citation type="submission" date="2016-10" db="EMBL/GenBank/DDBJ databases">
        <authorList>
            <person name="Varghese N."/>
            <person name="Submissions S."/>
        </authorList>
    </citation>
    <scope>NUCLEOTIDE SEQUENCE [LARGE SCALE GENOMIC DNA]</scope>
    <source>
        <strain evidence="3">CGMCC 1.10223</strain>
    </source>
</reference>
<dbReference type="PANTHER" id="PTHR36833">
    <property type="entry name" value="SLR0610 PROTEIN-RELATED"/>
    <property type="match status" value="1"/>
</dbReference>
<feature type="transmembrane region" description="Helical" evidence="1">
    <location>
        <begin position="207"/>
        <end position="227"/>
    </location>
</feature>
<evidence type="ECO:0000256" key="1">
    <source>
        <dbReference type="SAM" id="Phobius"/>
    </source>
</evidence>
<evidence type="ECO:0000313" key="3">
    <source>
        <dbReference type="Proteomes" id="UP000183410"/>
    </source>
</evidence>
<feature type="transmembrane region" description="Helical" evidence="1">
    <location>
        <begin position="233"/>
        <end position="250"/>
    </location>
</feature>
<sequence>MLKTLKKYALIYKVFVKNCFIAQMEYRINFLFANTIEIAYLFIKLLYVMVAFRVGVVINGYTPDMMMMFVGSFTMMTGFYCLFFYSNFMNLSNHVRNGTLDLLITKPVSLQFIATLRNVDFGFSFTNVVAGAGMIIIAWSRMDIPVTPSRVLVFMLFIFLGIVLKYAIFLMPSLISFWTVQTAAVNQMSTAIWDMNHVPMHIYGSSVRHVGTFLFPVFVITNFPPLFVLDRLTWAHMVWFLIAPLLFLFLSRKLWNVAIRNYSSASS</sequence>
<feature type="transmembrane region" description="Helical" evidence="1">
    <location>
        <begin position="121"/>
        <end position="139"/>
    </location>
</feature>
<dbReference type="Pfam" id="PF06182">
    <property type="entry name" value="ABC2_membrane_6"/>
    <property type="match status" value="1"/>
</dbReference>
<dbReference type="RefSeq" id="WP_046234287.1">
    <property type="nucleotide sequence ID" value="NZ_FONN01000033.1"/>
</dbReference>
<protein>
    <submittedName>
        <fullName evidence="2">ABC-2 type transport system permease protein</fullName>
    </submittedName>
</protein>
<accession>A0A1I2IDB2</accession>
<dbReference type="Proteomes" id="UP000183410">
    <property type="component" value="Unassembled WGS sequence"/>
</dbReference>
<keyword evidence="3" id="KW-1185">Reference proteome</keyword>
<gene>
    <name evidence="2" type="ORF">SAMN04487969_13329</name>
</gene>
<organism evidence="2 3">
    <name type="scientific">Paenibacillus algorifonticola</name>
    <dbReference type="NCBI Taxonomy" id="684063"/>
    <lineage>
        <taxon>Bacteria</taxon>
        <taxon>Bacillati</taxon>
        <taxon>Bacillota</taxon>
        <taxon>Bacilli</taxon>
        <taxon>Bacillales</taxon>
        <taxon>Paenibacillaceae</taxon>
        <taxon>Paenibacillus</taxon>
    </lineage>
</organism>
<dbReference type="AlphaFoldDB" id="A0A1I2IDB2"/>
<dbReference type="PANTHER" id="PTHR36833:SF2">
    <property type="entry name" value="SLR0610 PROTEIN"/>
    <property type="match status" value="1"/>
</dbReference>
<dbReference type="EMBL" id="FONN01000033">
    <property type="protein sequence ID" value="SFF39638.1"/>
    <property type="molecule type" value="Genomic_DNA"/>
</dbReference>
<name>A0A1I2IDB2_9BACL</name>
<keyword evidence="1" id="KW-0812">Transmembrane</keyword>
<feature type="transmembrane region" description="Helical" evidence="1">
    <location>
        <begin position="65"/>
        <end position="85"/>
    </location>
</feature>
<proteinExistence type="predicted"/>
<dbReference type="InterPro" id="IPR010390">
    <property type="entry name" value="ABC-2_transporter-like"/>
</dbReference>
<evidence type="ECO:0000313" key="2">
    <source>
        <dbReference type="EMBL" id="SFF39638.1"/>
    </source>
</evidence>
<keyword evidence="1" id="KW-0472">Membrane</keyword>